<protein>
    <submittedName>
        <fullName evidence="9">ABC transporter permease</fullName>
    </submittedName>
</protein>
<dbReference type="CDD" id="cd06261">
    <property type="entry name" value="TM_PBP2"/>
    <property type="match status" value="1"/>
</dbReference>
<feature type="transmembrane region" description="Helical" evidence="7">
    <location>
        <begin position="179"/>
        <end position="200"/>
    </location>
</feature>
<keyword evidence="3" id="KW-1003">Cell membrane</keyword>
<dbReference type="Proteomes" id="UP000649829">
    <property type="component" value="Unassembled WGS sequence"/>
</dbReference>
<feature type="transmembrane region" description="Helical" evidence="7">
    <location>
        <begin position="285"/>
        <end position="307"/>
    </location>
</feature>
<dbReference type="InterPro" id="IPR000515">
    <property type="entry name" value="MetI-like"/>
</dbReference>
<evidence type="ECO:0000256" key="3">
    <source>
        <dbReference type="ARBA" id="ARBA00022475"/>
    </source>
</evidence>
<gene>
    <name evidence="9" type="ORF">GCM10011534_38400</name>
</gene>
<feature type="transmembrane region" description="Helical" evidence="7">
    <location>
        <begin position="147"/>
        <end position="167"/>
    </location>
</feature>
<evidence type="ECO:0000256" key="6">
    <source>
        <dbReference type="ARBA" id="ARBA00023136"/>
    </source>
</evidence>
<dbReference type="Gene3D" id="1.10.3720.10">
    <property type="entry name" value="MetI-like"/>
    <property type="match status" value="1"/>
</dbReference>
<dbReference type="SUPFAM" id="SSF161098">
    <property type="entry name" value="MetI-like"/>
    <property type="match status" value="1"/>
</dbReference>
<evidence type="ECO:0000256" key="2">
    <source>
        <dbReference type="ARBA" id="ARBA00022448"/>
    </source>
</evidence>
<evidence type="ECO:0000256" key="7">
    <source>
        <dbReference type="RuleBase" id="RU363032"/>
    </source>
</evidence>
<dbReference type="InterPro" id="IPR035906">
    <property type="entry name" value="MetI-like_sf"/>
</dbReference>
<dbReference type="GO" id="GO:0005886">
    <property type="term" value="C:plasma membrane"/>
    <property type="evidence" value="ECO:0007669"/>
    <property type="project" value="UniProtKB-SubCell"/>
</dbReference>
<evidence type="ECO:0000313" key="10">
    <source>
        <dbReference type="Proteomes" id="UP000649829"/>
    </source>
</evidence>
<feature type="transmembrane region" description="Helical" evidence="7">
    <location>
        <begin position="239"/>
        <end position="265"/>
    </location>
</feature>
<dbReference type="PANTHER" id="PTHR43386">
    <property type="entry name" value="OLIGOPEPTIDE TRANSPORT SYSTEM PERMEASE PROTEIN APPC"/>
    <property type="match status" value="1"/>
</dbReference>
<evidence type="ECO:0000256" key="1">
    <source>
        <dbReference type="ARBA" id="ARBA00004651"/>
    </source>
</evidence>
<dbReference type="RefSeq" id="WP_051630931.1">
    <property type="nucleotide sequence ID" value="NZ_BMLF01000004.1"/>
</dbReference>
<dbReference type="EMBL" id="BMLF01000004">
    <property type="protein sequence ID" value="GGM12609.1"/>
    <property type="molecule type" value="Genomic_DNA"/>
</dbReference>
<sequence length="320" mass="33696">MPDTNTNAVAPGAVIAPKGRWHRLRDSDLAHSFLSSPVTVAAAAFAMLMILASLGAGLIAPHDPYDMASIDIFDAMLPPAWKDGGEAEFLLGTDAIGRDVLSTILYGSRMSIFIGVTSVILSLAIGVTAGLFAGYRGGWIDAVIMRIAEIQLSLPTILVALLINGILRAIAPPSTLDSIAILVLILSIGLSNWVQFARAVRASTMVERGQEYILAARLIGIGGMAIMFRHILPNVMGPIMVIATLNLSGAILTEATLSFLGVGVPPTQPSLGTLINDGTDYLFSGSWWITIFPGAALALLVLTVNLVGDWLRDALNPTLG</sequence>
<dbReference type="PANTHER" id="PTHR43386:SF26">
    <property type="entry name" value="ABC TRANSPORTER PERMEASE PROTEIN"/>
    <property type="match status" value="1"/>
</dbReference>
<proteinExistence type="inferred from homology"/>
<organism evidence="9 10">
    <name type="scientific">Pseudooceanicola nanhaiensis</name>
    <dbReference type="NCBI Taxonomy" id="375761"/>
    <lineage>
        <taxon>Bacteria</taxon>
        <taxon>Pseudomonadati</taxon>
        <taxon>Pseudomonadota</taxon>
        <taxon>Alphaproteobacteria</taxon>
        <taxon>Rhodobacterales</taxon>
        <taxon>Paracoccaceae</taxon>
        <taxon>Pseudooceanicola</taxon>
    </lineage>
</organism>
<keyword evidence="4 7" id="KW-0812">Transmembrane</keyword>
<accession>A0A917WL20</accession>
<reference evidence="9" key="1">
    <citation type="journal article" date="2014" name="Int. J. Syst. Evol. Microbiol.">
        <title>Complete genome sequence of Corynebacterium casei LMG S-19264T (=DSM 44701T), isolated from a smear-ripened cheese.</title>
        <authorList>
            <consortium name="US DOE Joint Genome Institute (JGI-PGF)"/>
            <person name="Walter F."/>
            <person name="Albersmeier A."/>
            <person name="Kalinowski J."/>
            <person name="Ruckert C."/>
        </authorList>
    </citation>
    <scope>NUCLEOTIDE SEQUENCE</scope>
    <source>
        <strain evidence="9">CGMCC 1.6293</strain>
    </source>
</reference>
<evidence type="ECO:0000259" key="8">
    <source>
        <dbReference type="PROSITE" id="PS50928"/>
    </source>
</evidence>
<keyword evidence="2 7" id="KW-0813">Transport</keyword>
<evidence type="ECO:0000256" key="4">
    <source>
        <dbReference type="ARBA" id="ARBA00022692"/>
    </source>
</evidence>
<dbReference type="InterPro" id="IPR050366">
    <property type="entry name" value="BP-dependent_transpt_permease"/>
</dbReference>
<name>A0A917WL20_9RHOB</name>
<dbReference type="PROSITE" id="PS50928">
    <property type="entry name" value="ABC_TM1"/>
    <property type="match status" value="1"/>
</dbReference>
<evidence type="ECO:0000256" key="5">
    <source>
        <dbReference type="ARBA" id="ARBA00022989"/>
    </source>
</evidence>
<keyword evidence="5 7" id="KW-1133">Transmembrane helix</keyword>
<feature type="transmembrane region" description="Helical" evidence="7">
    <location>
        <begin position="212"/>
        <end position="232"/>
    </location>
</feature>
<keyword evidence="6 7" id="KW-0472">Membrane</keyword>
<feature type="domain" description="ABC transmembrane type-1" evidence="8">
    <location>
        <begin position="108"/>
        <end position="308"/>
    </location>
</feature>
<evidence type="ECO:0000313" key="9">
    <source>
        <dbReference type="EMBL" id="GGM12609.1"/>
    </source>
</evidence>
<keyword evidence="10" id="KW-1185">Reference proteome</keyword>
<comment type="caution">
    <text evidence="9">The sequence shown here is derived from an EMBL/GenBank/DDBJ whole genome shotgun (WGS) entry which is preliminary data.</text>
</comment>
<comment type="subcellular location">
    <subcellularLocation>
        <location evidence="1 7">Cell membrane</location>
        <topology evidence="1 7">Multi-pass membrane protein</topology>
    </subcellularLocation>
</comment>
<dbReference type="AlphaFoldDB" id="A0A917WL20"/>
<dbReference type="Pfam" id="PF00528">
    <property type="entry name" value="BPD_transp_1"/>
    <property type="match status" value="1"/>
</dbReference>
<reference evidence="9" key="2">
    <citation type="submission" date="2020-09" db="EMBL/GenBank/DDBJ databases">
        <authorList>
            <person name="Sun Q."/>
            <person name="Zhou Y."/>
        </authorList>
    </citation>
    <scope>NUCLEOTIDE SEQUENCE</scope>
    <source>
        <strain evidence="9">CGMCC 1.6293</strain>
    </source>
</reference>
<comment type="similarity">
    <text evidence="7">Belongs to the binding-protein-dependent transport system permease family.</text>
</comment>
<feature type="transmembrane region" description="Helical" evidence="7">
    <location>
        <begin position="38"/>
        <end position="60"/>
    </location>
</feature>
<feature type="transmembrane region" description="Helical" evidence="7">
    <location>
        <begin position="112"/>
        <end position="135"/>
    </location>
</feature>
<dbReference type="GO" id="GO:0055085">
    <property type="term" value="P:transmembrane transport"/>
    <property type="evidence" value="ECO:0007669"/>
    <property type="project" value="InterPro"/>
</dbReference>